<sequence length="464" mass="50149">MGLAATTIPATIEPLVRRHAEDAAFYWQYIDTSRTSVHLSWQKFKHFDRMLGAHLEGLQVAGSAGLSTTLAALDRWKKAGEAFAGSWVAMQSGDAAGLARVMSLVRARPDTLLRGVVSALARLPLSRAQDILHRWSGEPSDPVTAVAALRAAALIGAPALPALSLPLAHWLVHPAPFVRAAACRAAAATRSASPWQHEPMASQARDTAAALVQALGDSDHAVRAEASIALGGSAAHRSQALAVLWRCVMVQAAHAQQATGWFRQQANRRLDRWLRHLACLVPMRHPDIPGLYAFLPARAGLYFALHHGDPSHLPYVTSRIAHPEEARYAAWVWQTLTGIDLAAHGLTLEEHEPAGADDRQLLTAARLDADNGLPMPNLPAVQHAQLTLRLDLGTNQRLLYGRQATQAWLVELLQHAPQPLRAVAAHALHYRVPGVGLSVRGGAESQCRQIEQLPSAGSTEPWHS</sequence>
<dbReference type="InterPro" id="IPR011989">
    <property type="entry name" value="ARM-like"/>
</dbReference>
<proteinExistence type="predicted"/>
<dbReference type="PATRIC" id="fig|1246301.3.peg.269"/>
<dbReference type="SUPFAM" id="SSF48371">
    <property type="entry name" value="ARM repeat"/>
    <property type="match status" value="1"/>
</dbReference>
<dbReference type="Gene3D" id="1.25.10.10">
    <property type="entry name" value="Leucine-rich Repeat Variant"/>
    <property type="match status" value="1"/>
</dbReference>
<accession>T1X4W9</accession>
<gene>
    <name evidence="1" type="ORF">VAPA_1c02590</name>
</gene>
<organism evidence="1 2">
    <name type="scientific">Variovorax paradoxus B4</name>
    <dbReference type="NCBI Taxonomy" id="1246301"/>
    <lineage>
        <taxon>Bacteria</taxon>
        <taxon>Pseudomonadati</taxon>
        <taxon>Pseudomonadota</taxon>
        <taxon>Betaproteobacteria</taxon>
        <taxon>Burkholderiales</taxon>
        <taxon>Comamonadaceae</taxon>
        <taxon>Variovorax</taxon>
    </lineage>
</organism>
<evidence type="ECO:0000313" key="1">
    <source>
        <dbReference type="EMBL" id="AGU47389.1"/>
    </source>
</evidence>
<reference evidence="1 2" key="1">
    <citation type="submission" date="2012-10" db="EMBL/GenBank/DDBJ databases">
        <title>Genome sequence of Variovorax paradoxus B4.</title>
        <authorList>
            <person name="Schuldes J."/>
            <person name="Brandt U."/>
            <person name="Hiessl S."/>
            <person name="Wuebbeler J.H."/>
            <person name="Thuermer A."/>
            <person name="Steinbuechel A."/>
            <person name="Daniel R."/>
        </authorList>
    </citation>
    <scope>NUCLEOTIDE SEQUENCE [LARGE SCALE GENOMIC DNA]</scope>
    <source>
        <strain evidence="1 2">B4</strain>
    </source>
</reference>
<name>T1X4W9_VARPD</name>
<protein>
    <submittedName>
        <fullName evidence="1">Uncharacterized protein</fullName>
    </submittedName>
</protein>
<dbReference type="HOGENOM" id="CLU_668588_0_0_4"/>
<dbReference type="InterPro" id="IPR016024">
    <property type="entry name" value="ARM-type_fold"/>
</dbReference>
<dbReference type="EMBL" id="CP003911">
    <property type="protein sequence ID" value="AGU47389.1"/>
    <property type="molecule type" value="Genomic_DNA"/>
</dbReference>
<dbReference type="RefSeq" id="WP_021004957.1">
    <property type="nucleotide sequence ID" value="NC_022247.1"/>
</dbReference>
<dbReference type="KEGG" id="vpd:VAPA_1c02590"/>
<dbReference type="AlphaFoldDB" id="T1X4W9"/>
<evidence type="ECO:0000313" key="2">
    <source>
        <dbReference type="Proteomes" id="UP000016223"/>
    </source>
</evidence>
<dbReference type="Proteomes" id="UP000016223">
    <property type="component" value="Chromosome 1"/>
</dbReference>